<sequence length="340" mass="36442">MSMATPGASFVGRVVEKKFDGKRFKGWVTDYTEADGTLPDLYHVRYEDDDEEDVDPSELRKILVKQLRQTKAAAGEHHGIAEVSGSEPPVAKTRRFLRDSAAAEQEDGKATAEKKLVATKAQSAGNGPGKRAAVSQAQGPAAKKASSVPEVGKSSSRAATGTAMAETGQGPSAVGLPKSAAKRSCGDATKFEKAIEAAEAAEADEALPQGVDMPLRSHPANGGRPGAARFNQAVYHRGLLFLSGQIIDNTKAPGMDTYYGQTKELLCQVEQLLEASRSDMDHLLQVTVHLRDIMEGADEYNRAWEEVISIKHAPARTTVQAHLMRPDLLVEITVIAAVKK</sequence>
<dbReference type="PANTHER" id="PTHR47328:SF1">
    <property type="entry name" value="RUTC FAMILY PROTEIN YOAB"/>
    <property type="match status" value="1"/>
</dbReference>
<dbReference type="PANTHER" id="PTHR47328">
    <property type="match status" value="1"/>
</dbReference>
<gene>
    <name evidence="3" type="ORF">CVIRNUC_008024</name>
</gene>
<dbReference type="InterPro" id="IPR035709">
    <property type="entry name" value="YoaB-like"/>
</dbReference>
<dbReference type="InterPro" id="IPR006175">
    <property type="entry name" value="YjgF/YER057c/UK114"/>
</dbReference>
<dbReference type="CDD" id="cd06150">
    <property type="entry name" value="YjgF_YER057c_UK114_like_2"/>
    <property type="match status" value="1"/>
</dbReference>
<proteinExistence type="predicted"/>
<evidence type="ECO:0000313" key="4">
    <source>
        <dbReference type="Proteomes" id="UP001314263"/>
    </source>
</evidence>
<protein>
    <recommendedName>
        <fullName evidence="2">PTM/DIR17-like Tudor domain-containing protein</fullName>
    </recommendedName>
</protein>
<reference evidence="3 4" key="1">
    <citation type="submission" date="2023-10" db="EMBL/GenBank/DDBJ databases">
        <authorList>
            <person name="Maclean D."/>
            <person name="Macfadyen A."/>
        </authorList>
    </citation>
    <scope>NUCLEOTIDE SEQUENCE [LARGE SCALE GENOMIC DNA]</scope>
</reference>
<evidence type="ECO:0000259" key="2">
    <source>
        <dbReference type="Pfam" id="PF21743"/>
    </source>
</evidence>
<accession>A0AAV1IFS1</accession>
<comment type="caution">
    <text evidence="3">The sequence shown here is derived from an EMBL/GenBank/DDBJ whole genome shotgun (WGS) entry which is preliminary data.</text>
</comment>
<dbReference type="InterPro" id="IPR035959">
    <property type="entry name" value="RutC-like_sf"/>
</dbReference>
<dbReference type="Pfam" id="PF21743">
    <property type="entry name" value="PTM_DIR17_Tudor"/>
    <property type="match status" value="1"/>
</dbReference>
<keyword evidence="4" id="KW-1185">Reference proteome</keyword>
<dbReference type="AlphaFoldDB" id="A0AAV1IFS1"/>
<dbReference type="SUPFAM" id="SSF55298">
    <property type="entry name" value="YjgF-like"/>
    <property type="match status" value="1"/>
</dbReference>
<feature type="domain" description="PTM/DIR17-like Tudor" evidence="2">
    <location>
        <begin position="12"/>
        <end position="63"/>
    </location>
</feature>
<dbReference type="EMBL" id="CAUYUE010000011">
    <property type="protein sequence ID" value="CAK0784820.1"/>
    <property type="molecule type" value="Genomic_DNA"/>
</dbReference>
<dbReference type="Proteomes" id="UP001314263">
    <property type="component" value="Unassembled WGS sequence"/>
</dbReference>
<dbReference type="Gene3D" id="3.30.1330.40">
    <property type="entry name" value="RutC-like"/>
    <property type="match status" value="1"/>
</dbReference>
<organism evidence="3 4">
    <name type="scientific">Coccomyxa viridis</name>
    <dbReference type="NCBI Taxonomy" id="1274662"/>
    <lineage>
        <taxon>Eukaryota</taxon>
        <taxon>Viridiplantae</taxon>
        <taxon>Chlorophyta</taxon>
        <taxon>core chlorophytes</taxon>
        <taxon>Trebouxiophyceae</taxon>
        <taxon>Trebouxiophyceae incertae sedis</taxon>
        <taxon>Coccomyxaceae</taxon>
        <taxon>Coccomyxa</taxon>
    </lineage>
</organism>
<dbReference type="Gene3D" id="2.30.30.140">
    <property type="match status" value="1"/>
</dbReference>
<name>A0AAV1IFS1_9CHLO</name>
<feature type="region of interest" description="Disordered" evidence="1">
    <location>
        <begin position="120"/>
        <end position="179"/>
    </location>
</feature>
<dbReference type="Pfam" id="PF01042">
    <property type="entry name" value="Ribonuc_L-PSP"/>
    <property type="match status" value="1"/>
</dbReference>
<evidence type="ECO:0000313" key="3">
    <source>
        <dbReference type="EMBL" id="CAK0784820.1"/>
    </source>
</evidence>
<dbReference type="InterPro" id="IPR047365">
    <property type="entry name" value="Tudor_AtPTM-like"/>
</dbReference>
<evidence type="ECO:0000256" key="1">
    <source>
        <dbReference type="SAM" id="MobiDB-lite"/>
    </source>
</evidence>